<evidence type="ECO:0000256" key="2">
    <source>
        <dbReference type="ARBA" id="ARBA00008242"/>
    </source>
</evidence>
<evidence type="ECO:0000313" key="5">
    <source>
        <dbReference type="Proteomes" id="UP000678393"/>
    </source>
</evidence>
<dbReference type="GO" id="GO:0009249">
    <property type="term" value="P:protein lipoylation"/>
    <property type="evidence" value="ECO:0007669"/>
    <property type="project" value="InterPro"/>
</dbReference>
<sequence length="378" mass="43493">MYLIKSSWGCTNFRRFTKSCYFRWASSTSASRAANRVVLISTSDSIYENLALEEWMYEKTDFSDTDYLLMWRNKPAVVFGRHQNPWLEVNIPLASTDGVDIARRCSGGGTVYHDEGNLNLSFLKSRLRYNRKENLHLVVDAVKTRWDLDLIVNDRDDILLDHFYKVSGTAAKLGRTQSFHHFTLLFDVDTSRLSRLLDSPMHGVDSKATKSVPSSVLNLKEKALDMTFELLVDVIGQRFLQQIDQQMTPQNAHFINPINEAEFPGIKDILSRLKSWNWIYGKTPKFSLHRTFSGHEFRGHVCTLNTEINIEKGHVVSISLHLNYTDLDWLVTTLNTFYSENVHNLALENQSLSQLKEKCLTHIETLLSLENTEALFCC</sequence>
<dbReference type="EMBL" id="CAJHNH020002042">
    <property type="protein sequence ID" value="CAG5125387.1"/>
    <property type="molecule type" value="Genomic_DNA"/>
</dbReference>
<gene>
    <name evidence="4" type="ORF">CUNI_LOCUS10945</name>
</gene>
<dbReference type="InterPro" id="IPR045864">
    <property type="entry name" value="aa-tRNA-synth_II/BPL/LPL"/>
</dbReference>
<dbReference type="AlphaFoldDB" id="A0A8S3Z7B3"/>
<dbReference type="InterPro" id="IPR004143">
    <property type="entry name" value="BPL_LPL_catalytic"/>
</dbReference>
<dbReference type="PROSITE" id="PS51733">
    <property type="entry name" value="BPL_LPL_CATALYTIC"/>
    <property type="match status" value="1"/>
</dbReference>
<dbReference type="OrthoDB" id="201621at2759"/>
<feature type="domain" description="BPL/LPL catalytic" evidence="3">
    <location>
        <begin position="62"/>
        <end position="247"/>
    </location>
</feature>
<comment type="similarity">
    <text evidence="2">Belongs to the LplA family.</text>
</comment>
<dbReference type="Pfam" id="PF21948">
    <property type="entry name" value="LplA-B_cat"/>
    <property type="match status" value="1"/>
</dbReference>
<reference evidence="4" key="1">
    <citation type="submission" date="2021-04" db="EMBL/GenBank/DDBJ databases">
        <authorList>
            <consortium name="Molecular Ecology Group"/>
        </authorList>
    </citation>
    <scope>NUCLEOTIDE SEQUENCE</scope>
</reference>
<proteinExistence type="inferred from homology"/>
<dbReference type="PANTHER" id="PTHR12561:SF3">
    <property type="entry name" value="LIPOYLTRANSFERASE 1, MITOCHONDRIAL"/>
    <property type="match status" value="1"/>
</dbReference>
<dbReference type="Gene3D" id="3.30.390.50">
    <property type="entry name" value="CO dehydrogenase flavoprotein, C-terminal domain"/>
    <property type="match status" value="1"/>
</dbReference>
<evidence type="ECO:0000256" key="1">
    <source>
        <dbReference type="ARBA" id="ARBA00005085"/>
    </source>
</evidence>
<dbReference type="SUPFAM" id="SSF55681">
    <property type="entry name" value="Class II aaRS and biotin synthetases"/>
    <property type="match status" value="1"/>
</dbReference>
<dbReference type="GO" id="GO:0005739">
    <property type="term" value="C:mitochondrion"/>
    <property type="evidence" value="ECO:0007669"/>
    <property type="project" value="TreeGrafter"/>
</dbReference>
<dbReference type="InterPro" id="IPR004562">
    <property type="entry name" value="LipoylTrfase_LipoateP_Ligase"/>
</dbReference>
<dbReference type="Gene3D" id="3.30.930.10">
    <property type="entry name" value="Bira Bifunctional Protein, Domain 2"/>
    <property type="match status" value="1"/>
</dbReference>
<protein>
    <recommendedName>
        <fullName evidence="3">BPL/LPL catalytic domain-containing protein</fullName>
    </recommendedName>
</protein>
<organism evidence="4 5">
    <name type="scientific">Candidula unifasciata</name>
    <dbReference type="NCBI Taxonomy" id="100452"/>
    <lineage>
        <taxon>Eukaryota</taxon>
        <taxon>Metazoa</taxon>
        <taxon>Spiralia</taxon>
        <taxon>Lophotrochozoa</taxon>
        <taxon>Mollusca</taxon>
        <taxon>Gastropoda</taxon>
        <taxon>Heterobranchia</taxon>
        <taxon>Euthyneura</taxon>
        <taxon>Panpulmonata</taxon>
        <taxon>Eupulmonata</taxon>
        <taxon>Stylommatophora</taxon>
        <taxon>Helicina</taxon>
        <taxon>Helicoidea</taxon>
        <taxon>Geomitridae</taxon>
        <taxon>Candidula</taxon>
    </lineage>
</organism>
<evidence type="ECO:0000259" key="3">
    <source>
        <dbReference type="PROSITE" id="PS51733"/>
    </source>
</evidence>
<dbReference type="CDD" id="cd16443">
    <property type="entry name" value="LplA"/>
    <property type="match status" value="1"/>
</dbReference>
<accession>A0A8S3Z7B3</accession>
<name>A0A8S3Z7B3_9EUPU</name>
<comment type="caution">
    <text evidence="4">The sequence shown here is derived from an EMBL/GenBank/DDBJ whole genome shotgun (WGS) entry which is preliminary data.</text>
</comment>
<keyword evidence="5" id="KW-1185">Reference proteome</keyword>
<dbReference type="FunFam" id="3.30.930.10:FF:000045">
    <property type="entry name" value="lipoyltransferase 1, mitochondrial"/>
    <property type="match status" value="1"/>
</dbReference>
<dbReference type="Proteomes" id="UP000678393">
    <property type="component" value="Unassembled WGS sequence"/>
</dbReference>
<evidence type="ECO:0000313" key="4">
    <source>
        <dbReference type="EMBL" id="CAG5125387.1"/>
    </source>
</evidence>
<dbReference type="GO" id="GO:0017118">
    <property type="term" value="F:lipoyltransferase activity"/>
    <property type="evidence" value="ECO:0007669"/>
    <property type="project" value="TreeGrafter"/>
</dbReference>
<comment type="pathway">
    <text evidence="1">Protein modification; protein lipoylation via exogenous pathway; protein N(6)-(lipoyl)lysine from lipoate: step 2/2.</text>
</comment>
<dbReference type="PANTHER" id="PTHR12561">
    <property type="entry name" value="LIPOATE-PROTEIN LIGASE"/>
    <property type="match status" value="1"/>
</dbReference>